<dbReference type="AlphaFoldDB" id="A0A3G5FH57"/>
<dbReference type="GO" id="GO:1901264">
    <property type="term" value="P:carbohydrate derivative transport"/>
    <property type="evidence" value="ECO:0007669"/>
    <property type="project" value="TreeGrafter"/>
</dbReference>
<dbReference type="Proteomes" id="UP000280475">
    <property type="component" value="Chromosome"/>
</dbReference>
<protein>
    <recommendedName>
        <fullName evidence="8">Permease IIC component</fullName>
    </recommendedName>
</protein>
<dbReference type="InterPro" id="IPR003352">
    <property type="entry name" value="PTS_EIIC"/>
</dbReference>
<comment type="subcellular location">
    <subcellularLocation>
        <location evidence="1">Cell membrane</location>
        <topology evidence="1">Multi-pass membrane protein</topology>
    </subcellularLocation>
</comment>
<dbReference type="EMBL" id="CP027768">
    <property type="protein sequence ID" value="AYW49707.1"/>
    <property type="molecule type" value="Genomic_DNA"/>
</dbReference>
<name>A0A3G5FH57_TETHA</name>
<feature type="transmembrane region" description="Helical" evidence="9">
    <location>
        <begin position="207"/>
        <end position="228"/>
    </location>
</feature>
<evidence type="ECO:0000313" key="12">
    <source>
        <dbReference type="Proteomes" id="UP000280475"/>
    </source>
</evidence>
<dbReference type="InterPro" id="IPR051088">
    <property type="entry name" value="PTS_Sugar-EIIC/EIIB"/>
</dbReference>
<evidence type="ECO:0000259" key="10">
    <source>
        <dbReference type="PROSITE" id="PS51105"/>
    </source>
</evidence>
<evidence type="ECO:0000256" key="3">
    <source>
        <dbReference type="ARBA" id="ARBA00022475"/>
    </source>
</evidence>
<feature type="domain" description="PTS EIIC type-3" evidence="10">
    <location>
        <begin position="8"/>
        <end position="405"/>
    </location>
</feature>
<evidence type="ECO:0000256" key="9">
    <source>
        <dbReference type="SAM" id="Phobius"/>
    </source>
</evidence>
<keyword evidence="7 8" id="KW-0472">Membrane</keyword>
<dbReference type="GO" id="GO:0008982">
    <property type="term" value="F:protein-N(PI)-phosphohistidine-sugar phosphotransferase activity"/>
    <property type="evidence" value="ECO:0007669"/>
    <property type="project" value="UniProtKB-UniRule"/>
</dbReference>
<reference evidence="11 12" key="1">
    <citation type="journal article" date="2012" name="Int. J. Syst. Evol. Microbiol.">
        <title>Characterization of Tetragenococcus strains from sugar thick juice reveals a novel species, Tetragenococcus osmophilus sp. nov., and divides Tetragenococcus halophilus into two subspecies, T. halophilus subsp. halophilus subsp. nov. and T. halophilus subsp. flandriensis subsp. nov.</title>
        <authorList>
            <person name="Juste A."/>
            <person name="Van Trappen S."/>
            <person name="Verreth C."/>
            <person name="Cleenwerck I."/>
            <person name="De Vos P."/>
            <person name="Lievens B."/>
            <person name="Willems K.A."/>
        </authorList>
    </citation>
    <scope>NUCLEOTIDE SEQUENCE [LARGE SCALE GENOMIC DNA]</scope>
    <source>
        <strain evidence="11 12">LMG 26042</strain>
    </source>
</reference>
<evidence type="ECO:0000313" key="11">
    <source>
        <dbReference type="EMBL" id="AYW49707.1"/>
    </source>
</evidence>
<dbReference type="NCBIfam" id="TIGR00410">
    <property type="entry name" value="lacE"/>
    <property type="match status" value="1"/>
</dbReference>
<feature type="transmembrane region" description="Helical" evidence="9">
    <location>
        <begin position="275"/>
        <end position="298"/>
    </location>
</feature>
<dbReference type="PANTHER" id="PTHR33989">
    <property type="match status" value="1"/>
</dbReference>
<feature type="transmembrane region" description="Helical" evidence="9">
    <location>
        <begin position="71"/>
        <end position="89"/>
    </location>
</feature>
<dbReference type="PANTHER" id="PTHR33989:SF4">
    <property type="entry name" value="PTS SYSTEM N,N'-DIACETYLCHITOBIOSE-SPECIFIC EIIC COMPONENT"/>
    <property type="match status" value="1"/>
</dbReference>
<feature type="transmembrane region" description="Helical" evidence="9">
    <location>
        <begin position="138"/>
        <end position="155"/>
    </location>
</feature>
<keyword evidence="6 9" id="KW-1133">Transmembrane helix</keyword>
<evidence type="ECO:0000256" key="7">
    <source>
        <dbReference type="ARBA" id="ARBA00023136"/>
    </source>
</evidence>
<dbReference type="PIRSF" id="PIRSF006351">
    <property type="entry name" value="PTS_EIIC-Cellobiose"/>
    <property type="match status" value="1"/>
</dbReference>
<evidence type="ECO:0000256" key="2">
    <source>
        <dbReference type="ARBA" id="ARBA00022448"/>
    </source>
</evidence>
<evidence type="ECO:0000256" key="6">
    <source>
        <dbReference type="ARBA" id="ARBA00022989"/>
    </source>
</evidence>
<feature type="transmembrane region" description="Helical" evidence="9">
    <location>
        <begin position="179"/>
        <end position="201"/>
    </location>
</feature>
<dbReference type="InterPro" id="IPR004501">
    <property type="entry name" value="PTS_EIIC_3"/>
</dbReference>
<sequence>MKEKLQGFFKKLDPIFDKIGKNAYLKSISGAMMATLGPILIGSIFTVIPALAAETSSLSFLANYADFFAKMSAFTLDSMSLYIVILMPYHLVRNLDPKEDGISASIIALVSFLVLTPIGSIDAETSGLPLSWLGPEGVFTAMLVGLLSARLYLAIKHKGWKIKMPDGVPPMVTNTMESLIPTFLVVGLFIVVSALFSATSFGNLHNFIYSVVQVPLKGIGGSIGAFFLISIIQQIFWFFGIHGTSVINAVVQPLWMAMDVENLQAIQQGQTPPNIVGFAFFSIVTWTGTALGLVLLMLRAKSQQYRQMGKISIVPALFGVTEPVIYGTPLVLNFDLAFPFIMNNSIVMVIAYLLTRLGIVARFSGVQPIFGLPLGLNAAVQGSLSIILLQIVIQVIISPILWYPWFKRLDRKTYKREQEAETT</sequence>
<dbReference type="GO" id="GO:0005886">
    <property type="term" value="C:plasma membrane"/>
    <property type="evidence" value="ECO:0007669"/>
    <property type="project" value="UniProtKB-SubCell"/>
</dbReference>
<dbReference type="RefSeq" id="WP_103097501.1">
    <property type="nucleotide sequence ID" value="NZ_CP027768.1"/>
</dbReference>
<accession>A0A3G5FH57</accession>
<feature type="transmembrane region" description="Helical" evidence="9">
    <location>
        <begin position="336"/>
        <end position="354"/>
    </location>
</feature>
<evidence type="ECO:0000256" key="8">
    <source>
        <dbReference type="PIRNR" id="PIRNR006351"/>
    </source>
</evidence>
<dbReference type="Pfam" id="PF02378">
    <property type="entry name" value="PTS_EIIC"/>
    <property type="match status" value="1"/>
</dbReference>
<comment type="function">
    <text evidence="8">The phosphoenolpyruvate-dependent sugar phosphotransferase system (PTS), a major carbohydrate active -transport system, catalyzes the phosphorylation of incoming sugar substrates concomitant with their translocation across the cell membrane.</text>
</comment>
<feature type="transmembrane region" description="Helical" evidence="9">
    <location>
        <begin position="310"/>
        <end position="330"/>
    </location>
</feature>
<feature type="transmembrane region" description="Helical" evidence="9">
    <location>
        <begin position="359"/>
        <end position="380"/>
    </location>
</feature>
<keyword evidence="2 8" id="KW-0813">Transport</keyword>
<evidence type="ECO:0000256" key="1">
    <source>
        <dbReference type="ARBA" id="ARBA00004651"/>
    </source>
</evidence>
<evidence type="ECO:0000256" key="4">
    <source>
        <dbReference type="ARBA" id="ARBA00022597"/>
    </source>
</evidence>
<feature type="transmembrane region" description="Helical" evidence="9">
    <location>
        <begin position="101"/>
        <end position="118"/>
    </location>
</feature>
<feature type="transmembrane region" description="Helical" evidence="9">
    <location>
        <begin position="235"/>
        <end position="255"/>
    </location>
</feature>
<organism evidence="11 12">
    <name type="scientific">Tetragenococcus halophilus</name>
    <name type="common">Pediococcus halophilus</name>
    <dbReference type="NCBI Taxonomy" id="51669"/>
    <lineage>
        <taxon>Bacteria</taxon>
        <taxon>Bacillati</taxon>
        <taxon>Bacillota</taxon>
        <taxon>Bacilli</taxon>
        <taxon>Lactobacillales</taxon>
        <taxon>Enterococcaceae</taxon>
        <taxon>Tetragenococcus</taxon>
    </lineage>
</organism>
<dbReference type="PROSITE" id="PS51105">
    <property type="entry name" value="PTS_EIIC_TYPE_3"/>
    <property type="match status" value="1"/>
</dbReference>
<gene>
    <name evidence="11" type="ORF">C7H83_04010</name>
</gene>
<dbReference type="GO" id="GO:0009401">
    <property type="term" value="P:phosphoenolpyruvate-dependent sugar phosphotransferase system"/>
    <property type="evidence" value="ECO:0007669"/>
    <property type="project" value="InterPro"/>
</dbReference>
<feature type="transmembrane region" description="Helical" evidence="9">
    <location>
        <begin position="28"/>
        <end position="51"/>
    </location>
</feature>
<proteinExistence type="predicted"/>
<dbReference type="InterPro" id="IPR004796">
    <property type="entry name" value="PTS_IIC_cello"/>
</dbReference>
<feature type="transmembrane region" description="Helical" evidence="9">
    <location>
        <begin position="386"/>
        <end position="406"/>
    </location>
</feature>
<keyword evidence="3 8" id="KW-1003">Cell membrane</keyword>
<keyword evidence="5 9" id="KW-0812">Transmembrane</keyword>
<keyword evidence="4 8" id="KW-0762">Sugar transport</keyword>
<evidence type="ECO:0000256" key="5">
    <source>
        <dbReference type="ARBA" id="ARBA00022692"/>
    </source>
</evidence>